<feature type="transmembrane region" description="Helical" evidence="5">
    <location>
        <begin position="246"/>
        <end position="262"/>
    </location>
</feature>
<proteinExistence type="predicted"/>
<gene>
    <name evidence="7" type="ORF">NGM99_17985</name>
</gene>
<feature type="domain" description="Integral membrane bound transporter" evidence="6">
    <location>
        <begin position="185"/>
        <end position="308"/>
    </location>
</feature>
<evidence type="ECO:0000256" key="5">
    <source>
        <dbReference type="SAM" id="Phobius"/>
    </source>
</evidence>
<dbReference type="Pfam" id="PF13515">
    <property type="entry name" value="FUSC_2"/>
    <property type="match status" value="1"/>
</dbReference>
<dbReference type="InterPro" id="IPR049453">
    <property type="entry name" value="Memb_transporter_dom"/>
</dbReference>
<keyword evidence="4 5" id="KW-0472">Membrane</keyword>
<keyword evidence="8" id="KW-1185">Reference proteome</keyword>
<sequence>MPFHWREATLAVPAIPFLFLAGQWIGQPAYGAVAAGAAFSVGFGAARDLRGRRWGAMLGAMFGMALAGFIGTLIGVSLVLSAMIAGLLAAGCAVLALRDEDIWWVMLQSVIALMVAGYYPGGVEQAAERTAAVLVGGAMQILFVVTLASLVPQASKRLPRGPAPKPVDRELVISHAFRAGLCVALAIVIARQLQLSNDYWAPITALLVLKPGLHDTRARGLERLLGTLTGSVFATLFAVLVADNPTALLIGATVTVGLSYALQKARYPIFNIAVTATVVLLVTIGHGGVVVNAEHRVVATLIGGLIALGVAFLVRKPRRRIRATEDRLGDAS</sequence>
<organism evidence="7 8">
    <name type="scientific">Mesorhizobium liriopis</name>
    <dbReference type="NCBI Taxonomy" id="2953882"/>
    <lineage>
        <taxon>Bacteria</taxon>
        <taxon>Pseudomonadati</taxon>
        <taxon>Pseudomonadota</taxon>
        <taxon>Alphaproteobacteria</taxon>
        <taxon>Hyphomicrobiales</taxon>
        <taxon>Phyllobacteriaceae</taxon>
        <taxon>Mesorhizobium</taxon>
    </lineage>
</organism>
<evidence type="ECO:0000259" key="6">
    <source>
        <dbReference type="Pfam" id="PF13515"/>
    </source>
</evidence>
<evidence type="ECO:0000313" key="7">
    <source>
        <dbReference type="EMBL" id="MCO6051679.1"/>
    </source>
</evidence>
<feature type="transmembrane region" description="Helical" evidence="5">
    <location>
        <begin position="297"/>
        <end position="314"/>
    </location>
</feature>
<evidence type="ECO:0000256" key="1">
    <source>
        <dbReference type="ARBA" id="ARBA00004141"/>
    </source>
</evidence>
<feature type="transmembrane region" description="Helical" evidence="5">
    <location>
        <begin position="131"/>
        <end position="151"/>
    </location>
</feature>
<evidence type="ECO:0000313" key="8">
    <source>
        <dbReference type="Proteomes" id="UP001205906"/>
    </source>
</evidence>
<comment type="subcellular location">
    <subcellularLocation>
        <location evidence="1">Membrane</location>
        <topology evidence="1">Multi-pass membrane protein</topology>
    </subcellularLocation>
</comment>
<protein>
    <submittedName>
        <fullName evidence="7">FUSC family protein</fullName>
    </submittedName>
</protein>
<comment type="caution">
    <text evidence="7">The sequence shown here is derived from an EMBL/GenBank/DDBJ whole genome shotgun (WGS) entry which is preliminary data.</text>
</comment>
<feature type="transmembrane region" description="Helical" evidence="5">
    <location>
        <begin position="269"/>
        <end position="291"/>
    </location>
</feature>
<evidence type="ECO:0000256" key="3">
    <source>
        <dbReference type="ARBA" id="ARBA00022989"/>
    </source>
</evidence>
<keyword evidence="3 5" id="KW-1133">Transmembrane helix</keyword>
<feature type="transmembrane region" description="Helical" evidence="5">
    <location>
        <begin position="102"/>
        <end position="119"/>
    </location>
</feature>
<name>A0ABT1CA24_9HYPH</name>
<dbReference type="EMBL" id="JAMXQS010000008">
    <property type="protein sequence ID" value="MCO6051679.1"/>
    <property type="molecule type" value="Genomic_DNA"/>
</dbReference>
<feature type="transmembrane region" description="Helical" evidence="5">
    <location>
        <begin position="224"/>
        <end position="240"/>
    </location>
</feature>
<evidence type="ECO:0000256" key="4">
    <source>
        <dbReference type="ARBA" id="ARBA00023136"/>
    </source>
</evidence>
<dbReference type="Proteomes" id="UP001205906">
    <property type="component" value="Unassembled WGS sequence"/>
</dbReference>
<reference evidence="7 8" key="1">
    <citation type="submission" date="2022-06" db="EMBL/GenBank/DDBJ databases">
        <title>Mesorhizobium sp. strain RP14 Genome sequencing and assembly.</title>
        <authorList>
            <person name="Kim I."/>
        </authorList>
    </citation>
    <scope>NUCLEOTIDE SEQUENCE [LARGE SCALE GENOMIC DNA]</scope>
    <source>
        <strain evidence="8">RP14(2022)</strain>
    </source>
</reference>
<accession>A0ABT1CA24</accession>
<dbReference type="RefSeq" id="WP_252821458.1">
    <property type="nucleotide sequence ID" value="NZ_JAMXQS010000008.1"/>
</dbReference>
<keyword evidence="2 5" id="KW-0812">Transmembrane</keyword>
<evidence type="ECO:0000256" key="2">
    <source>
        <dbReference type="ARBA" id="ARBA00022692"/>
    </source>
</evidence>
<feature type="transmembrane region" description="Helical" evidence="5">
    <location>
        <begin position="171"/>
        <end position="190"/>
    </location>
</feature>